<feature type="transmembrane region" description="Helical" evidence="1">
    <location>
        <begin position="425"/>
        <end position="446"/>
    </location>
</feature>
<keyword evidence="1" id="KW-0812">Transmembrane</keyword>
<keyword evidence="1" id="KW-0472">Membrane</keyword>
<accession>A0ABZ0S7W7</accession>
<dbReference type="Pfam" id="PF04205">
    <property type="entry name" value="FMN_bind"/>
    <property type="match status" value="1"/>
</dbReference>
<sequence length="475" mass="52613">MISKHRVIRLWRRWLATMVLAAALIGFGLQTTERGEDPRPPKYLADPAHQVPCLLDASEGAGCDIGFTAAHGLTEDPTWRGEGHGLLGRSPPAPAPFGLAVDARNDPVLSDAAGAALLRRARTQEPDAHRLDLRPGAEHSVVERRDARGRYRGLYLDNVELESRVRGFAGPIELGVYVDEQGRIRKLVHLDSRETPSYLRQLADAGFYARFSRLPVDRAEHRVDAVSGATLTSRALAAGLTELVAVAEDPLGDYLEASPRGFAVVARLSNAWIGHALLLLGLFVLAWQGRGALSGADWRLHGLLAIGVLGLLLNDAFTYVTLMQPLFGVTLSAFATLYLVLVLLGAIWDDNTYCRRICPFGQAQRWVARWDRGSRLNRWPLSNRRMRQLRRLLTLVLIVGILAGFEHWRGFELFPDLFGFDAGSPWFLLALFLVLRVGAWIPMLWCRLLCPTGEALDTLASLMRPGRDKNISCNK</sequence>
<feature type="transmembrane region" description="Helical" evidence="1">
    <location>
        <begin position="300"/>
        <end position="320"/>
    </location>
</feature>
<evidence type="ECO:0000256" key="1">
    <source>
        <dbReference type="SAM" id="Phobius"/>
    </source>
</evidence>
<keyword evidence="1" id="KW-1133">Transmembrane helix</keyword>
<keyword evidence="4" id="KW-1185">Reference proteome</keyword>
<evidence type="ECO:0000259" key="2">
    <source>
        <dbReference type="SMART" id="SM00900"/>
    </source>
</evidence>
<dbReference type="Proteomes" id="UP001432180">
    <property type="component" value="Chromosome"/>
</dbReference>
<reference evidence="3 4" key="1">
    <citation type="journal article" date="2023" name="Microorganisms">
        <title>Thiorhodovibrio frisius and Trv. litoralis spp. nov., Two Novel Members from a Clade of Fastidious Purple Sulfur Bacteria That Exhibit Unique Red-Shifted Light-Harvesting Capabilities.</title>
        <authorList>
            <person name="Methner A."/>
            <person name="Kuzyk S.B."/>
            <person name="Petersen J."/>
            <person name="Bauer S."/>
            <person name="Brinkmann H."/>
            <person name="Sichau K."/>
            <person name="Wanner G."/>
            <person name="Wolf J."/>
            <person name="Neumann-Schaal M."/>
            <person name="Henke P."/>
            <person name="Tank M."/>
            <person name="Sproer C."/>
            <person name="Bunk B."/>
            <person name="Overmann J."/>
        </authorList>
    </citation>
    <scope>NUCLEOTIDE SEQUENCE [LARGE SCALE GENOMIC DNA]</scope>
    <source>
        <strain evidence="3 4">DSM 6702</strain>
    </source>
</reference>
<proteinExistence type="predicted"/>
<evidence type="ECO:0000313" key="4">
    <source>
        <dbReference type="Proteomes" id="UP001432180"/>
    </source>
</evidence>
<protein>
    <submittedName>
        <fullName evidence="3">NADH:ubiquinone oxidoreductase, subunit RnfG</fullName>
    </submittedName>
</protein>
<feature type="transmembrane region" description="Helical" evidence="1">
    <location>
        <begin position="326"/>
        <end position="348"/>
    </location>
</feature>
<organism evidence="3 4">
    <name type="scientific">Thiorhodovibrio winogradskyi</name>
    <dbReference type="NCBI Taxonomy" id="77007"/>
    <lineage>
        <taxon>Bacteria</taxon>
        <taxon>Pseudomonadati</taxon>
        <taxon>Pseudomonadota</taxon>
        <taxon>Gammaproteobacteria</taxon>
        <taxon>Chromatiales</taxon>
        <taxon>Chromatiaceae</taxon>
        <taxon>Thiorhodovibrio</taxon>
    </lineage>
</organism>
<name>A0ABZ0S7W7_9GAMM</name>
<dbReference type="EMBL" id="CP121472">
    <property type="protein sequence ID" value="WPL17090.1"/>
    <property type="molecule type" value="Genomic_DNA"/>
</dbReference>
<dbReference type="SMART" id="SM00900">
    <property type="entry name" value="FMN_bind"/>
    <property type="match status" value="1"/>
</dbReference>
<evidence type="ECO:0000313" key="3">
    <source>
        <dbReference type="EMBL" id="WPL17090.1"/>
    </source>
</evidence>
<feature type="transmembrane region" description="Helical" evidence="1">
    <location>
        <begin position="271"/>
        <end position="288"/>
    </location>
</feature>
<feature type="domain" description="FMN-binding" evidence="2">
    <location>
        <begin position="167"/>
        <end position="247"/>
    </location>
</feature>
<dbReference type="InterPro" id="IPR007329">
    <property type="entry name" value="FMN-bd"/>
</dbReference>
<feature type="transmembrane region" description="Helical" evidence="1">
    <location>
        <begin position="388"/>
        <end position="405"/>
    </location>
</feature>
<gene>
    <name evidence="3" type="ORF">Thiowin_02076</name>
</gene>